<proteinExistence type="predicted"/>
<organism evidence="1 2">
    <name type="scientific">Bauhinia variegata</name>
    <name type="common">Purple orchid tree</name>
    <name type="synonym">Phanera variegata</name>
    <dbReference type="NCBI Taxonomy" id="167791"/>
    <lineage>
        <taxon>Eukaryota</taxon>
        <taxon>Viridiplantae</taxon>
        <taxon>Streptophyta</taxon>
        <taxon>Embryophyta</taxon>
        <taxon>Tracheophyta</taxon>
        <taxon>Spermatophyta</taxon>
        <taxon>Magnoliopsida</taxon>
        <taxon>eudicotyledons</taxon>
        <taxon>Gunneridae</taxon>
        <taxon>Pentapetalae</taxon>
        <taxon>rosids</taxon>
        <taxon>fabids</taxon>
        <taxon>Fabales</taxon>
        <taxon>Fabaceae</taxon>
        <taxon>Cercidoideae</taxon>
        <taxon>Cercideae</taxon>
        <taxon>Bauhiniinae</taxon>
        <taxon>Bauhinia</taxon>
    </lineage>
</organism>
<sequence>MSRMVRRLHDEVEHWKVVADMCVKNGKCEILKQALREFDAQDSSFLDQLKELEQHIYLCFLTINRSRRLVIEEIMDKES</sequence>
<comment type="caution">
    <text evidence="1">The sequence shown here is derived from an EMBL/GenBank/DDBJ whole genome shotgun (WGS) entry which is preliminary data.</text>
</comment>
<evidence type="ECO:0000313" key="2">
    <source>
        <dbReference type="Proteomes" id="UP000828941"/>
    </source>
</evidence>
<reference evidence="1 2" key="1">
    <citation type="journal article" date="2022" name="DNA Res.">
        <title>Chromosomal-level genome assembly of the orchid tree Bauhinia variegata (Leguminosae; Cercidoideae) supports the allotetraploid origin hypothesis of Bauhinia.</title>
        <authorList>
            <person name="Zhong Y."/>
            <person name="Chen Y."/>
            <person name="Zheng D."/>
            <person name="Pang J."/>
            <person name="Liu Y."/>
            <person name="Luo S."/>
            <person name="Meng S."/>
            <person name="Qian L."/>
            <person name="Wei D."/>
            <person name="Dai S."/>
            <person name="Zhou R."/>
        </authorList>
    </citation>
    <scope>NUCLEOTIDE SEQUENCE [LARGE SCALE GENOMIC DNA]</scope>
    <source>
        <strain evidence="1">BV-YZ2020</strain>
    </source>
</reference>
<keyword evidence="2" id="KW-1185">Reference proteome</keyword>
<protein>
    <submittedName>
        <fullName evidence="1">Uncharacterized protein</fullName>
    </submittedName>
</protein>
<dbReference type="EMBL" id="CM039435">
    <property type="protein sequence ID" value="KAI4316972.1"/>
    <property type="molecule type" value="Genomic_DNA"/>
</dbReference>
<name>A0ACB9LYX0_BAUVA</name>
<gene>
    <name evidence="1" type="ORF">L6164_024892</name>
</gene>
<accession>A0ACB9LYX0</accession>
<dbReference type="Proteomes" id="UP000828941">
    <property type="component" value="Chromosome 10"/>
</dbReference>
<evidence type="ECO:0000313" key="1">
    <source>
        <dbReference type="EMBL" id="KAI4316972.1"/>
    </source>
</evidence>